<reference evidence="4 6" key="2">
    <citation type="submission" date="2013-03" db="EMBL/GenBank/DDBJ databases">
        <title>The Genome Sequence of Enterococcus gilvus ATCC BAA-350 (PacBio/Illumina hybrid assembly).</title>
        <authorList>
            <consortium name="The Broad Institute Genomics Platform"/>
            <consortium name="The Broad Institute Genome Sequencing Center for Infectious Disease"/>
            <person name="Earl A."/>
            <person name="Russ C."/>
            <person name="Gilmore M."/>
            <person name="Surin D."/>
            <person name="Walker B."/>
            <person name="Young S."/>
            <person name="Zeng Q."/>
            <person name="Gargeya S."/>
            <person name="Fitzgerald M."/>
            <person name="Haas B."/>
            <person name="Abouelleil A."/>
            <person name="Allen A.W."/>
            <person name="Alvarado L."/>
            <person name="Arachchi H.M."/>
            <person name="Berlin A.M."/>
            <person name="Chapman S.B."/>
            <person name="Gainer-Dewar J."/>
            <person name="Goldberg J."/>
            <person name="Griggs A."/>
            <person name="Gujja S."/>
            <person name="Hansen M."/>
            <person name="Howarth C."/>
            <person name="Imamovic A."/>
            <person name="Ireland A."/>
            <person name="Larimer J."/>
            <person name="McCowan C."/>
            <person name="Murphy C."/>
            <person name="Pearson M."/>
            <person name="Poon T.W."/>
            <person name="Priest M."/>
            <person name="Roberts A."/>
            <person name="Saif S."/>
            <person name="Shea T."/>
            <person name="Sisk P."/>
            <person name="Sykes S."/>
            <person name="Wortman J."/>
            <person name="Nusbaum C."/>
            <person name="Birren B."/>
        </authorList>
    </citation>
    <scope>NUCLEOTIDE SEQUENCE [LARGE SCALE GENOMIC DNA]</scope>
    <source>
        <strain evidence="4 6">ATCC BAA-350</strain>
    </source>
</reference>
<evidence type="ECO:0000313" key="3">
    <source>
        <dbReference type="EMBL" id="EOI58263.1"/>
    </source>
</evidence>
<protein>
    <recommendedName>
        <fullName evidence="2">Sensor histidine kinase NatK-like C-terminal domain-containing protein</fullName>
    </recommendedName>
</protein>
<dbReference type="EMBL" id="ASWH01000002">
    <property type="protein sequence ID" value="EOW78975.1"/>
    <property type="molecule type" value="Genomic_DNA"/>
</dbReference>
<evidence type="ECO:0000256" key="1">
    <source>
        <dbReference type="SAM" id="Phobius"/>
    </source>
</evidence>
<feature type="transmembrane region" description="Helical" evidence="1">
    <location>
        <begin position="116"/>
        <end position="136"/>
    </location>
</feature>
<dbReference type="Proteomes" id="UP000014160">
    <property type="component" value="Unassembled WGS sequence"/>
</dbReference>
<dbReference type="PANTHER" id="PTHR40448">
    <property type="entry name" value="TWO-COMPONENT SENSOR HISTIDINE KINASE"/>
    <property type="match status" value="1"/>
</dbReference>
<comment type="caution">
    <text evidence="3">The sequence shown here is derived from an EMBL/GenBank/DDBJ whole genome shotgun (WGS) entry which is preliminary data.</text>
</comment>
<dbReference type="eggNOG" id="COG3290">
    <property type="taxonomic scope" value="Bacteria"/>
</dbReference>
<accession>R2XUM8</accession>
<dbReference type="PATRIC" id="fig|1158614.3.peg.328"/>
<dbReference type="InterPro" id="IPR032834">
    <property type="entry name" value="NatK-like_C"/>
</dbReference>
<keyword evidence="1" id="KW-1133">Transmembrane helix</keyword>
<feature type="transmembrane region" description="Helical" evidence="1">
    <location>
        <begin position="156"/>
        <end position="179"/>
    </location>
</feature>
<feature type="domain" description="Sensor histidine kinase NatK-like C-terminal" evidence="2">
    <location>
        <begin position="324"/>
        <end position="428"/>
    </location>
</feature>
<dbReference type="SUPFAM" id="SSF55874">
    <property type="entry name" value="ATPase domain of HSP90 chaperone/DNA topoisomerase II/histidine kinase"/>
    <property type="match status" value="1"/>
</dbReference>
<feature type="transmembrane region" description="Helical" evidence="1">
    <location>
        <begin position="53"/>
        <end position="69"/>
    </location>
</feature>
<dbReference type="Proteomes" id="UP000013750">
    <property type="component" value="Unassembled WGS sequence"/>
</dbReference>
<dbReference type="Gene3D" id="3.30.565.10">
    <property type="entry name" value="Histidine kinase-like ATPase, C-terminal domain"/>
    <property type="match status" value="1"/>
</dbReference>
<dbReference type="HOGENOM" id="CLU_051320_0_0_9"/>
<sequence length="433" mass="49894">MASYIRAGLLASNLLTTVLIGKKINIYSKRNAALLMLILLICSVIGLFTEDAYITYFIFPYGTIQFFMITKKFNSWILPTLFFVMQLCLIMNTWFLTVDIPRILISDFPFLTRSSYVVLTLFIVQNLLLVLCYFFLKLINQKTHFWNFFVYQNRKLRFLSIAILIVFIALIVLYIQATIDQNVKILLYTVLYIDILCLLITVITHNSFEYQKKNDELEILSEAYLIDQKKREISNEFQHDFKALLIALDNCLKENSITDARILLNQIIADSQDMFSSNEYAQINRLENLPIQGLILNFLKECSKNNLSVKLKLDSIPKNLRVDSVDLVRCVSILLNNALETTIDLDGDNQKKIIQLTVENDGVDTLCFSITNPVDKKVELDALLKKGFTTKIGHKGIGLNTIKKITRESEYINLYIKQTNHTFISELVVSYSS</sequence>
<evidence type="ECO:0000259" key="2">
    <source>
        <dbReference type="Pfam" id="PF14501"/>
    </source>
</evidence>
<dbReference type="RefSeq" id="WP_010778786.1">
    <property type="nucleotide sequence ID" value="NZ_ASWH01000002.1"/>
</dbReference>
<feature type="transmembrane region" description="Helical" evidence="1">
    <location>
        <begin position="185"/>
        <end position="203"/>
    </location>
</feature>
<dbReference type="GO" id="GO:0042802">
    <property type="term" value="F:identical protein binding"/>
    <property type="evidence" value="ECO:0007669"/>
    <property type="project" value="TreeGrafter"/>
</dbReference>
<dbReference type="InterPro" id="IPR036890">
    <property type="entry name" value="HATPase_C_sf"/>
</dbReference>
<reference evidence="3 5" key="1">
    <citation type="submission" date="2013-02" db="EMBL/GenBank/DDBJ databases">
        <title>The Genome Sequence of Enterococcus gilvus ATCC BAA-350.</title>
        <authorList>
            <consortium name="The Broad Institute Genome Sequencing Platform"/>
            <consortium name="The Broad Institute Genome Sequencing Center for Infectious Disease"/>
            <person name="Earl A.M."/>
            <person name="Gilmore M.S."/>
            <person name="Lebreton F."/>
            <person name="Walker B."/>
            <person name="Young S.K."/>
            <person name="Zeng Q."/>
            <person name="Gargeya S."/>
            <person name="Fitzgerald M."/>
            <person name="Haas B."/>
            <person name="Abouelleil A."/>
            <person name="Alvarado L."/>
            <person name="Arachchi H.M."/>
            <person name="Berlin A.M."/>
            <person name="Chapman S.B."/>
            <person name="Dewar J."/>
            <person name="Goldberg J."/>
            <person name="Griggs A."/>
            <person name="Gujja S."/>
            <person name="Hansen M."/>
            <person name="Howarth C."/>
            <person name="Imamovic A."/>
            <person name="Larimer J."/>
            <person name="McCowan C."/>
            <person name="Murphy C."/>
            <person name="Neiman D."/>
            <person name="Pearson M."/>
            <person name="Priest M."/>
            <person name="Roberts A."/>
            <person name="Saif S."/>
            <person name="Shea T."/>
            <person name="Sisk P."/>
            <person name="Sykes S."/>
            <person name="Wortman J."/>
            <person name="Nusbaum C."/>
            <person name="Birren B."/>
        </authorList>
    </citation>
    <scope>NUCLEOTIDE SEQUENCE [LARGE SCALE GENOMIC DNA]</scope>
    <source>
        <strain evidence="3 5">ATCC BAA-350</strain>
    </source>
</reference>
<feature type="transmembrane region" description="Helical" evidence="1">
    <location>
        <begin position="31"/>
        <end position="47"/>
    </location>
</feature>
<dbReference type="EMBL" id="AJDQ01000003">
    <property type="protein sequence ID" value="EOI58263.1"/>
    <property type="molecule type" value="Genomic_DNA"/>
</dbReference>
<organism evidence="3 5">
    <name type="scientific">Enterococcus gilvus ATCC BAA-350</name>
    <dbReference type="NCBI Taxonomy" id="1158614"/>
    <lineage>
        <taxon>Bacteria</taxon>
        <taxon>Bacillati</taxon>
        <taxon>Bacillota</taxon>
        <taxon>Bacilli</taxon>
        <taxon>Lactobacillales</taxon>
        <taxon>Enterococcaceae</taxon>
        <taxon>Enterococcus</taxon>
    </lineage>
</organism>
<feature type="transmembrane region" description="Helical" evidence="1">
    <location>
        <begin position="76"/>
        <end position="96"/>
    </location>
</feature>
<proteinExistence type="predicted"/>
<dbReference type="AlphaFoldDB" id="R2XUM8"/>
<keyword evidence="6" id="KW-1185">Reference proteome</keyword>
<keyword evidence="1" id="KW-0812">Transmembrane</keyword>
<gene>
    <name evidence="4" type="ORF">I592_03113</name>
    <name evidence="3" type="ORF">UKC_00335</name>
</gene>
<dbReference type="OrthoDB" id="1652078at2"/>
<evidence type="ECO:0000313" key="5">
    <source>
        <dbReference type="Proteomes" id="UP000013750"/>
    </source>
</evidence>
<dbReference type="Pfam" id="PF14501">
    <property type="entry name" value="HATPase_c_5"/>
    <property type="match status" value="1"/>
</dbReference>
<dbReference type="PANTHER" id="PTHR40448:SF1">
    <property type="entry name" value="TWO-COMPONENT SENSOR HISTIDINE KINASE"/>
    <property type="match status" value="1"/>
</dbReference>
<evidence type="ECO:0000313" key="4">
    <source>
        <dbReference type="EMBL" id="EOW78975.1"/>
    </source>
</evidence>
<keyword evidence="1" id="KW-0472">Membrane</keyword>
<name>R2XUM8_9ENTE</name>
<evidence type="ECO:0000313" key="6">
    <source>
        <dbReference type="Proteomes" id="UP000014160"/>
    </source>
</evidence>